<comment type="caution">
    <text evidence="2">The sequence shown here is derived from an EMBL/GenBank/DDBJ whole genome shotgun (WGS) entry which is preliminary data.</text>
</comment>
<evidence type="ECO:0000256" key="1">
    <source>
        <dbReference type="SAM" id="MobiDB-lite"/>
    </source>
</evidence>
<feature type="compositionally biased region" description="Low complexity" evidence="1">
    <location>
        <begin position="34"/>
        <end position="44"/>
    </location>
</feature>
<evidence type="ECO:0000313" key="3">
    <source>
        <dbReference type="Proteomes" id="UP000265515"/>
    </source>
</evidence>
<organism evidence="2 3">
    <name type="scientific">Chara braunii</name>
    <name type="common">Braun's stonewort</name>
    <dbReference type="NCBI Taxonomy" id="69332"/>
    <lineage>
        <taxon>Eukaryota</taxon>
        <taxon>Viridiplantae</taxon>
        <taxon>Streptophyta</taxon>
        <taxon>Charophyceae</taxon>
        <taxon>Charales</taxon>
        <taxon>Characeae</taxon>
        <taxon>Chara</taxon>
    </lineage>
</organism>
<feature type="region of interest" description="Disordered" evidence="1">
    <location>
        <begin position="1"/>
        <end position="90"/>
    </location>
</feature>
<name>A0A388JKV0_CHABU</name>
<protein>
    <submittedName>
        <fullName evidence="2">Uncharacterized protein</fullName>
    </submittedName>
</protein>
<dbReference type="AlphaFoldDB" id="A0A388JKV0"/>
<gene>
    <name evidence="2" type="ORF">CBR_g90048</name>
</gene>
<dbReference type="Proteomes" id="UP000265515">
    <property type="component" value="Unassembled WGS sequence"/>
</dbReference>
<feature type="compositionally biased region" description="Basic and acidic residues" evidence="1">
    <location>
        <begin position="67"/>
        <end position="86"/>
    </location>
</feature>
<feature type="compositionally biased region" description="Basic and acidic residues" evidence="1">
    <location>
        <begin position="16"/>
        <end position="25"/>
    </location>
</feature>
<accession>A0A388JKV0</accession>
<dbReference type="EMBL" id="BFEA01010905">
    <property type="protein sequence ID" value="GBG47034.1"/>
    <property type="molecule type" value="Genomic_DNA"/>
</dbReference>
<proteinExistence type="predicted"/>
<sequence length="118" mass="12755">NGPGDVGADPNPQYDDAYRDVRNGDAEDCEAGDVEAGGANAGDGDTTDGDVGDCDTKEMATRGIWRRGRESDARETATRGRWRRDGYGAGKGGWCVHETGNVRRMGWRHQQLHAAKAF</sequence>
<dbReference type="Gramene" id="GBG47034">
    <property type="protein sequence ID" value="GBG47034"/>
    <property type="gene ID" value="CBR_g90048"/>
</dbReference>
<reference evidence="2 3" key="1">
    <citation type="journal article" date="2018" name="Cell">
        <title>The Chara Genome: Secondary Complexity and Implications for Plant Terrestrialization.</title>
        <authorList>
            <person name="Nishiyama T."/>
            <person name="Sakayama H."/>
            <person name="Vries J.D."/>
            <person name="Buschmann H."/>
            <person name="Saint-Marcoux D."/>
            <person name="Ullrich K.K."/>
            <person name="Haas F.B."/>
            <person name="Vanderstraeten L."/>
            <person name="Becker D."/>
            <person name="Lang D."/>
            <person name="Vosolsobe S."/>
            <person name="Rombauts S."/>
            <person name="Wilhelmsson P.K.I."/>
            <person name="Janitza P."/>
            <person name="Kern R."/>
            <person name="Heyl A."/>
            <person name="Rumpler F."/>
            <person name="Villalobos L.I.A.C."/>
            <person name="Clay J.M."/>
            <person name="Skokan R."/>
            <person name="Toyoda A."/>
            <person name="Suzuki Y."/>
            <person name="Kagoshima H."/>
            <person name="Schijlen E."/>
            <person name="Tajeshwar N."/>
            <person name="Catarino B."/>
            <person name="Hetherington A.J."/>
            <person name="Saltykova A."/>
            <person name="Bonnot C."/>
            <person name="Breuninger H."/>
            <person name="Symeonidi A."/>
            <person name="Radhakrishnan G.V."/>
            <person name="Van Nieuwerburgh F."/>
            <person name="Deforce D."/>
            <person name="Chang C."/>
            <person name="Karol K.G."/>
            <person name="Hedrich R."/>
            <person name="Ulvskov P."/>
            <person name="Glockner G."/>
            <person name="Delwiche C.F."/>
            <person name="Petrasek J."/>
            <person name="Van de Peer Y."/>
            <person name="Friml J."/>
            <person name="Beilby M."/>
            <person name="Dolan L."/>
            <person name="Kohara Y."/>
            <person name="Sugano S."/>
            <person name="Fujiyama A."/>
            <person name="Delaux P.-M."/>
            <person name="Quint M."/>
            <person name="TheiBen G."/>
            <person name="Hagemann M."/>
            <person name="Harholt J."/>
            <person name="Dunand C."/>
            <person name="Zachgo S."/>
            <person name="Langdale J."/>
            <person name="Maumus F."/>
            <person name="Straeten D.V.D."/>
            <person name="Gould S.B."/>
            <person name="Rensing S.A."/>
        </authorList>
    </citation>
    <scope>NUCLEOTIDE SEQUENCE [LARGE SCALE GENOMIC DNA]</scope>
    <source>
        <strain evidence="2 3">S276</strain>
    </source>
</reference>
<evidence type="ECO:0000313" key="2">
    <source>
        <dbReference type="EMBL" id="GBG47034.1"/>
    </source>
</evidence>
<feature type="non-terminal residue" evidence="2">
    <location>
        <position position="1"/>
    </location>
</feature>
<keyword evidence="3" id="KW-1185">Reference proteome</keyword>